<feature type="transmembrane region" description="Helical" evidence="1">
    <location>
        <begin position="47"/>
        <end position="65"/>
    </location>
</feature>
<protein>
    <recommendedName>
        <fullName evidence="3">DUF454 domain-containing protein</fullName>
    </recommendedName>
</protein>
<sequence length="101" mass="11531">PTTCFLLLAGWCFARSSLTAERWLHENQLFGHYLREYRERGIISSRVRYVSVATLWIFVSVSGFFLTSEVWAIALLLVVATAVTIHLYSLPTGRRSTTFDS</sequence>
<dbReference type="PANTHER" id="PTHR35813:SF1">
    <property type="entry name" value="INNER MEMBRANE PROTEIN YBAN"/>
    <property type="match status" value="1"/>
</dbReference>
<dbReference type="AlphaFoldDB" id="A0A382B698"/>
<evidence type="ECO:0000256" key="1">
    <source>
        <dbReference type="SAM" id="Phobius"/>
    </source>
</evidence>
<gene>
    <name evidence="2" type="ORF">METZ01_LOCUS161621</name>
</gene>
<reference evidence="2" key="1">
    <citation type="submission" date="2018-05" db="EMBL/GenBank/DDBJ databases">
        <authorList>
            <person name="Lanie J.A."/>
            <person name="Ng W.-L."/>
            <person name="Kazmierczak K.M."/>
            <person name="Andrzejewski T.M."/>
            <person name="Davidsen T.M."/>
            <person name="Wayne K.J."/>
            <person name="Tettelin H."/>
            <person name="Glass J.I."/>
            <person name="Rusch D."/>
            <person name="Podicherti R."/>
            <person name="Tsui H.-C.T."/>
            <person name="Winkler M.E."/>
        </authorList>
    </citation>
    <scope>NUCLEOTIDE SEQUENCE</scope>
</reference>
<dbReference type="InterPro" id="IPR007401">
    <property type="entry name" value="DUF454"/>
</dbReference>
<keyword evidence="1" id="KW-0472">Membrane</keyword>
<feature type="transmembrane region" description="Helical" evidence="1">
    <location>
        <begin position="71"/>
        <end position="90"/>
    </location>
</feature>
<dbReference type="EMBL" id="UINC01028203">
    <property type="protein sequence ID" value="SVB08767.1"/>
    <property type="molecule type" value="Genomic_DNA"/>
</dbReference>
<keyword evidence="1" id="KW-1133">Transmembrane helix</keyword>
<keyword evidence="1" id="KW-0812">Transmembrane</keyword>
<dbReference type="GO" id="GO:0005886">
    <property type="term" value="C:plasma membrane"/>
    <property type="evidence" value="ECO:0007669"/>
    <property type="project" value="TreeGrafter"/>
</dbReference>
<dbReference type="Pfam" id="PF04304">
    <property type="entry name" value="DUF454"/>
    <property type="match status" value="1"/>
</dbReference>
<organism evidence="2">
    <name type="scientific">marine metagenome</name>
    <dbReference type="NCBI Taxonomy" id="408172"/>
    <lineage>
        <taxon>unclassified sequences</taxon>
        <taxon>metagenomes</taxon>
        <taxon>ecological metagenomes</taxon>
    </lineage>
</organism>
<accession>A0A382B698</accession>
<dbReference type="PANTHER" id="PTHR35813">
    <property type="entry name" value="INNER MEMBRANE PROTEIN YBAN"/>
    <property type="match status" value="1"/>
</dbReference>
<proteinExistence type="predicted"/>
<name>A0A382B698_9ZZZZ</name>
<feature type="non-terminal residue" evidence="2">
    <location>
        <position position="1"/>
    </location>
</feature>
<evidence type="ECO:0000313" key="2">
    <source>
        <dbReference type="EMBL" id="SVB08767.1"/>
    </source>
</evidence>
<evidence type="ECO:0008006" key="3">
    <source>
        <dbReference type="Google" id="ProtNLM"/>
    </source>
</evidence>